<evidence type="ECO:0000313" key="2">
    <source>
        <dbReference type="Proteomes" id="UP000076842"/>
    </source>
</evidence>
<dbReference type="AlphaFoldDB" id="A0A165EUS5"/>
<keyword evidence="2" id="KW-1185">Reference proteome</keyword>
<protein>
    <submittedName>
        <fullName evidence="1">Uncharacterized protein</fullName>
    </submittedName>
</protein>
<reference evidence="1 2" key="1">
    <citation type="journal article" date="2016" name="Mol. Biol. Evol.">
        <title>Comparative Genomics of Early-Diverging Mushroom-Forming Fungi Provides Insights into the Origins of Lignocellulose Decay Capabilities.</title>
        <authorList>
            <person name="Nagy L.G."/>
            <person name="Riley R."/>
            <person name="Tritt A."/>
            <person name="Adam C."/>
            <person name="Daum C."/>
            <person name="Floudas D."/>
            <person name="Sun H."/>
            <person name="Yadav J.S."/>
            <person name="Pangilinan J."/>
            <person name="Larsson K.H."/>
            <person name="Matsuura K."/>
            <person name="Barry K."/>
            <person name="Labutti K."/>
            <person name="Kuo R."/>
            <person name="Ohm R.A."/>
            <person name="Bhattacharya S.S."/>
            <person name="Shirouzu T."/>
            <person name="Yoshinaga Y."/>
            <person name="Martin F.M."/>
            <person name="Grigoriev I.V."/>
            <person name="Hibbett D.S."/>
        </authorList>
    </citation>
    <scope>NUCLEOTIDE SEQUENCE [LARGE SCALE GENOMIC DNA]</scope>
    <source>
        <strain evidence="1 2">HHB12733</strain>
    </source>
</reference>
<name>A0A165EUS5_9BASI</name>
<sequence length="155" mass="15947">MALSKSVLCTGAATVEPEPLAGAVESITVCTVLAPTPPVETPSSSLSAASTERAATATSVRAIVGKDIFVYVFRVVGWLWVGKEGGLQFGVATSAEWGATSASLGWWWGGRVIRRTGAWARRVGSYKSVGALAGGNGGRAMRVGRDAFQCTGGRG</sequence>
<dbReference type="InParanoid" id="A0A165EUS5"/>
<dbReference type="EMBL" id="KV423992">
    <property type="protein sequence ID" value="KZT55564.1"/>
    <property type="molecule type" value="Genomic_DNA"/>
</dbReference>
<proteinExistence type="predicted"/>
<accession>A0A165EUS5</accession>
<evidence type="ECO:0000313" key="1">
    <source>
        <dbReference type="EMBL" id="KZT55564.1"/>
    </source>
</evidence>
<dbReference type="Proteomes" id="UP000076842">
    <property type="component" value="Unassembled WGS sequence"/>
</dbReference>
<organism evidence="1 2">
    <name type="scientific">Calocera cornea HHB12733</name>
    <dbReference type="NCBI Taxonomy" id="1353952"/>
    <lineage>
        <taxon>Eukaryota</taxon>
        <taxon>Fungi</taxon>
        <taxon>Dikarya</taxon>
        <taxon>Basidiomycota</taxon>
        <taxon>Agaricomycotina</taxon>
        <taxon>Dacrymycetes</taxon>
        <taxon>Dacrymycetales</taxon>
        <taxon>Dacrymycetaceae</taxon>
        <taxon>Calocera</taxon>
    </lineage>
</organism>
<gene>
    <name evidence="1" type="ORF">CALCODRAFT_345145</name>
</gene>